<proteinExistence type="predicted"/>
<evidence type="ECO:0000313" key="2">
    <source>
        <dbReference type="EMBL" id="CUS50306.1"/>
    </source>
</evidence>
<gene>
    <name evidence="2" type="ORF">MGWOODY_XGa2466</name>
</gene>
<dbReference type="EMBL" id="CZRL01000020">
    <property type="protein sequence ID" value="CUS50306.1"/>
    <property type="molecule type" value="Genomic_DNA"/>
</dbReference>
<sequence length="45" mass="4832">MATSIAFGLAFATLLVLFLVPALLMIYEHSFFARHSASLATDSSV</sequence>
<dbReference type="Gene3D" id="1.20.1640.10">
    <property type="entry name" value="Multidrug efflux transporter AcrB transmembrane domain"/>
    <property type="match status" value="1"/>
</dbReference>
<name>A0A160TQS4_9ZZZZ</name>
<reference evidence="2" key="1">
    <citation type="submission" date="2015-10" db="EMBL/GenBank/DDBJ databases">
        <authorList>
            <person name="Gilbert D.G."/>
        </authorList>
    </citation>
    <scope>NUCLEOTIDE SEQUENCE</scope>
</reference>
<keyword evidence="1" id="KW-1133">Transmembrane helix</keyword>
<dbReference type="AlphaFoldDB" id="A0A160TQS4"/>
<accession>A0A160TQS4</accession>
<evidence type="ECO:0000256" key="1">
    <source>
        <dbReference type="SAM" id="Phobius"/>
    </source>
</evidence>
<organism evidence="2">
    <name type="scientific">hydrothermal vent metagenome</name>
    <dbReference type="NCBI Taxonomy" id="652676"/>
    <lineage>
        <taxon>unclassified sequences</taxon>
        <taxon>metagenomes</taxon>
        <taxon>ecological metagenomes</taxon>
    </lineage>
</organism>
<protein>
    <submittedName>
        <fullName evidence="2">RND multidrug efflux transporter Acriflavin resistance protein</fullName>
    </submittedName>
</protein>
<keyword evidence="1" id="KW-0812">Transmembrane</keyword>
<keyword evidence="1" id="KW-0472">Membrane</keyword>
<feature type="transmembrane region" description="Helical" evidence="1">
    <location>
        <begin position="6"/>
        <end position="27"/>
    </location>
</feature>